<proteinExistence type="predicted"/>
<evidence type="ECO:0000313" key="2">
    <source>
        <dbReference type="Proteomes" id="UP001500305"/>
    </source>
</evidence>
<dbReference type="Proteomes" id="UP001500305">
    <property type="component" value="Unassembled WGS sequence"/>
</dbReference>
<gene>
    <name evidence="1" type="ORF">GCM10010430_55410</name>
</gene>
<keyword evidence="2" id="KW-1185">Reference proteome</keyword>
<name>A0ABP5RLH6_9ACTN</name>
<organism evidence="1 2">
    <name type="scientific">Kitasatospora cystarginea</name>
    <dbReference type="NCBI Taxonomy" id="58350"/>
    <lineage>
        <taxon>Bacteria</taxon>
        <taxon>Bacillati</taxon>
        <taxon>Actinomycetota</taxon>
        <taxon>Actinomycetes</taxon>
        <taxon>Kitasatosporales</taxon>
        <taxon>Streptomycetaceae</taxon>
        <taxon>Kitasatospora</taxon>
    </lineage>
</organism>
<evidence type="ECO:0000313" key="1">
    <source>
        <dbReference type="EMBL" id="GAA2263750.1"/>
    </source>
</evidence>
<protein>
    <submittedName>
        <fullName evidence="1">Uncharacterized protein</fullName>
    </submittedName>
</protein>
<sequence>MTDYDHDFYNPAPEPARTAVLAVPHPAPLNPRGIIITCAACHAARDWLLIHVQPDLVFVRCRCAHEWREHDLETADVTAARSDTGDEREWASFEDMYRGLRFDGLLRYTYLG</sequence>
<accession>A0ABP5RLH6</accession>
<dbReference type="RefSeq" id="WP_344639228.1">
    <property type="nucleotide sequence ID" value="NZ_BAAATR010000029.1"/>
</dbReference>
<dbReference type="EMBL" id="BAAATR010000029">
    <property type="protein sequence ID" value="GAA2263750.1"/>
    <property type="molecule type" value="Genomic_DNA"/>
</dbReference>
<reference evidence="2" key="1">
    <citation type="journal article" date="2019" name="Int. J. Syst. Evol. Microbiol.">
        <title>The Global Catalogue of Microorganisms (GCM) 10K type strain sequencing project: providing services to taxonomists for standard genome sequencing and annotation.</title>
        <authorList>
            <consortium name="The Broad Institute Genomics Platform"/>
            <consortium name="The Broad Institute Genome Sequencing Center for Infectious Disease"/>
            <person name="Wu L."/>
            <person name="Ma J."/>
        </authorList>
    </citation>
    <scope>NUCLEOTIDE SEQUENCE [LARGE SCALE GENOMIC DNA]</scope>
    <source>
        <strain evidence="2">JCM 7356</strain>
    </source>
</reference>
<comment type="caution">
    <text evidence="1">The sequence shown here is derived from an EMBL/GenBank/DDBJ whole genome shotgun (WGS) entry which is preliminary data.</text>
</comment>